<evidence type="ECO:0000259" key="1">
    <source>
        <dbReference type="Pfam" id="PF00557"/>
    </source>
</evidence>
<dbReference type="InterPro" id="IPR000994">
    <property type="entry name" value="Pept_M24"/>
</dbReference>
<dbReference type="Pfam" id="PF00557">
    <property type="entry name" value="Peptidase_M24"/>
    <property type="match status" value="1"/>
</dbReference>
<organism evidence="2 3">
    <name type="scientific">Thalassotalea mangrovi</name>
    <dbReference type="NCBI Taxonomy" id="2572245"/>
    <lineage>
        <taxon>Bacteria</taxon>
        <taxon>Pseudomonadati</taxon>
        <taxon>Pseudomonadota</taxon>
        <taxon>Gammaproteobacteria</taxon>
        <taxon>Alteromonadales</taxon>
        <taxon>Colwelliaceae</taxon>
        <taxon>Thalassotalea</taxon>
    </lineage>
</organism>
<keyword evidence="2" id="KW-0645">Protease</keyword>
<accession>A0A4U1B3T4</accession>
<keyword evidence="2" id="KW-0031">Aminopeptidase</keyword>
<keyword evidence="3" id="KW-1185">Reference proteome</keyword>
<name>A0A4U1B3T4_9GAMM</name>
<evidence type="ECO:0000313" key="2">
    <source>
        <dbReference type="EMBL" id="TKB44562.1"/>
    </source>
</evidence>
<dbReference type="GO" id="GO:0004177">
    <property type="term" value="F:aminopeptidase activity"/>
    <property type="evidence" value="ECO:0007669"/>
    <property type="project" value="UniProtKB-KW"/>
</dbReference>
<dbReference type="Proteomes" id="UP000307999">
    <property type="component" value="Unassembled WGS sequence"/>
</dbReference>
<evidence type="ECO:0000313" key="3">
    <source>
        <dbReference type="Proteomes" id="UP000307999"/>
    </source>
</evidence>
<keyword evidence="2" id="KW-0378">Hydrolase</keyword>
<dbReference type="InterPro" id="IPR036005">
    <property type="entry name" value="Creatinase/aminopeptidase-like"/>
</dbReference>
<reference evidence="2 3" key="1">
    <citation type="submission" date="2019-04" db="EMBL/GenBank/DDBJ databases">
        <title>Thalassotalea guangxiensis sp. nov., isolated from sediment of the coastal wetland.</title>
        <authorList>
            <person name="Zheng S."/>
            <person name="Zhang D."/>
        </authorList>
    </citation>
    <scope>NUCLEOTIDE SEQUENCE [LARGE SCALE GENOMIC DNA]</scope>
    <source>
        <strain evidence="2 3">ZS-4</strain>
    </source>
</reference>
<gene>
    <name evidence="2" type="ORF">E8M12_11545</name>
</gene>
<protein>
    <submittedName>
        <fullName evidence="2">Aminopeptidase P family protein</fullName>
    </submittedName>
</protein>
<dbReference type="SUPFAM" id="SSF55920">
    <property type="entry name" value="Creatinase/aminopeptidase"/>
    <property type="match status" value="1"/>
</dbReference>
<dbReference type="OrthoDB" id="9765815at2"/>
<comment type="caution">
    <text evidence="2">The sequence shown here is derived from an EMBL/GenBank/DDBJ whole genome shotgun (WGS) entry which is preliminary data.</text>
</comment>
<sequence>MLVVCVTKAQSTEASITEKATELEQLAANLVGSIKQQALRKDQLLVERLDIILPGLMKRENIDMWLIVSREYNEDPILKTLLPADWLHARRRTMLAFIRDPLQPENVHTYSLGRYDVGEFYQNVWDANEHSSQFAALVALIARFNVGSIAINQSEHIGLADGLVVTDKQLLLANLPKEMQKKLVSAQPLAVSWLETRTASEIKHYQNLVQLTKAIINTAFSSQVIKPGVTTTEDIVWWLRQTVNDYGLTTWFQPSVSLQRKDKDNAETVIGHGDLLHVDFGISYLGLNTDIQQHAYVLAPGEKDAPQGLKQALAQGNQLQALLTNSFKTGVTGNQLLQSVRAKAVALGLKPSIYSHPIGPYGHNAGTSIGMWDNQSFLPGSGEWPLHANTAYAIELNVTSYIPEWQREIRIMLEEDAWFDGEKVEYLYPRQEQLILIE</sequence>
<proteinExistence type="predicted"/>
<dbReference type="EMBL" id="SWDB01000028">
    <property type="protein sequence ID" value="TKB44562.1"/>
    <property type="molecule type" value="Genomic_DNA"/>
</dbReference>
<dbReference type="Gene3D" id="3.90.230.10">
    <property type="entry name" value="Creatinase/methionine aminopeptidase superfamily"/>
    <property type="match status" value="1"/>
</dbReference>
<dbReference type="AlphaFoldDB" id="A0A4U1B3T4"/>
<feature type="domain" description="Peptidase M24" evidence="1">
    <location>
        <begin position="206"/>
        <end position="411"/>
    </location>
</feature>